<organism evidence="1 2">
    <name type="scientific">Candidatus Entotheonella gemina</name>
    <dbReference type="NCBI Taxonomy" id="1429439"/>
    <lineage>
        <taxon>Bacteria</taxon>
        <taxon>Pseudomonadati</taxon>
        <taxon>Nitrospinota/Tectimicrobiota group</taxon>
        <taxon>Candidatus Tectimicrobiota</taxon>
        <taxon>Candidatus Entotheonellia</taxon>
        <taxon>Candidatus Entotheonellales</taxon>
        <taxon>Candidatus Entotheonellaceae</taxon>
        <taxon>Candidatus Entotheonella</taxon>
    </lineage>
</organism>
<gene>
    <name evidence="1" type="ORF">ETSY2_41125</name>
</gene>
<evidence type="ECO:0000313" key="2">
    <source>
        <dbReference type="Proteomes" id="UP000019140"/>
    </source>
</evidence>
<dbReference type="Proteomes" id="UP000019140">
    <property type="component" value="Unassembled WGS sequence"/>
</dbReference>
<keyword evidence="2" id="KW-1185">Reference proteome</keyword>
<dbReference type="AlphaFoldDB" id="W4LN78"/>
<name>W4LN78_9BACT</name>
<reference evidence="1 2" key="1">
    <citation type="journal article" date="2014" name="Nature">
        <title>An environmental bacterial taxon with a large and distinct metabolic repertoire.</title>
        <authorList>
            <person name="Wilson M.C."/>
            <person name="Mori T."/>
            <person name="Ruckert C."/>
            <person name="Uria A.R."/>
            <person name="Helf M.J."/>
            <person name="Takada K."/>
            <person name="Gernert C."/>
            <person name="Steffens U.A."/>
            <person name="Heycke N."/>
            <person name="Schmitt S."/>
            <person name="Rinke C."/>
            <person name="Helfrich E.J."/>
            <person name="Brachmann A.O."/>
            <person name="Gurgui C."/>
            <person name="Wakimoto T."/>
            <person name="Kracht M."/>
            <person name="Crusemann M."/>
            <person name="Hentschel U."/>
            <person name="Abe I."/>
            <person name="Matsunaga S."/>
            <person name="Kalinowski J."/>
            <person name="Takeyama H."/>
            <person name="Piel J."/>
        </authorList>
    </citation>
    <scope>NUCLEOTIDE SEQUENCE [LARGE SCALE GENOMIC DNA]</scope>
    <source>
        <strain evidence="2">TSY2</strain>
    </source>
</reference>
<sequence length="33" mass="4027">MELDLWHFIMPIVKAWKNHVNVPFAKLRQAHKK</sequence>
<dbReference type="HOGENOM" id="CLU_3381136_0_0_7"/>
<proteinExistence type="predicted"/>
<comment type="caution">
    <text evidence="1">The sequence shown here is derived from an EMBL/GenBank/DDBJ whole genome shotgun (WGS) entry which is preliminary data.</text>
</comment>
<dbReference type="EMBL" id="AZHX01001851">
    <property type="protein sequence ID" value="ETW99329.1"/>
    <property type="molecule type" value="Genomic_DNA"/>
</dbReference>
<protein>
    <submittedName>
        <fullName evidence="1">Uncharacterized protein</fullName>
    </submittedName>
</protein>
<accession>W4LN78</accession>
<evidence type="ECO:0000313" key="1">
    <source>
        <dbReference type="EMBL" id="ETW99329.1"/>
    </source>
</evidence>